<keyword evidence="7" id="KW-0812">Transmembrane</keyword>
<evidence type="ECO:0000256" key="6">
    <source>
        <dbReference type="SAM" id="Coils"/>
    </source>
</evidence>
<feature type="domain" description="Rod shape-determining protein MreC beta-barrel core" evidence="8">
    <location>
        <begin position="119"/>
        <end position="272"/>
    </location>
</feature>
<keyword evidence="3 5" id="KW-0133">Cell shape</keyword>
<dbReference type="NCBIfam" id="TIGR00219">
    <property type="entry name" value="mreC"/>
    <property type="match status" value="1"/>
</dbReference>
<reference evidence="9 10" key="1">
    <citation type="submission" date="2016-10" db="EMBL/GenBank/DDBJ databases">
        <authorList>
            <person name="de Groot N.N."/>
        </authorList>
    </citation>
    <scope>NUCLEOTIDE SEQUENCE [LARGE SCALE GENOMIC DNA]</scope>
    <source>
        <strain evidence="9 10">DSM 15695</strain>
    </source>
</reference>
<evidence type="ECO:0000256" key="4">
    <source>
        <dbReference type="ARBA" id="ARBA00032089"/>
    </source>
</evidence>
<keyword evidence="7" id="KW-0472">Membrane</keyword>
<dbReference type="Gene3D" id="2.40.10.340">
    <property type="entry name" value="Rod shape-determining protein MreC, domain 1"/>
    <property type="match status" value="1"/>
</dbReference>
<keyword evidence="6" id="KW-0175">Coiled coil</keyword>
<dbReference type="PIRSF" id="PIRSF038471">
    <property type="entry name" value="MreC"/>
    <property type="match status" value="1"/>
</dbReference>
<evidence type="ECO:0000256" key="7">
    <source>
        <dbReference type="SAM" id="Phobius"/>
    </source>
</evidence>
<comment type="function">
    <text evidence="5">Involved in formation and maintenance of cell shape.</text>
</comment>
<dbReference type="OrthoDB" id="9792313at2"/>
<evidence type="ECO:0000313" key="9">
    <source>
        <dbReference type="EMBL" id="SEP55889.1"/>
    </source>
</evidence>
<dbReference type="PANTHER" id="PTHR34138">
    <property type="entry name" value="CELL SHAPE-DETERMINING PROTEIN MREC"/>
    <property type="match status" value="1"/>
</dbReference>
<dbReference type="InterPro" id="IPR007221">
    <property type="entry name" value="MreC"/>
</dbReference>
<gene>
    <name evidence="9" type="ORF">SAMN04488558_10113</name>
</gene>
<protein>
    <recommendedName>
        <fullName evidence="2 5">Cell shape-determining protein MreC</fullName>
    </recommendedName>
    <alternativeName>
        <fullName evidence="4 5">Cell shape protein MreC</fullName>
    </alternativeName>
</protein>
<evidence type="ECO:0000256" key="5">
    <source>
        <dbReference type="PIRNR" id="PIRNR038471"/>
    </source>
</evidence>
<evidence type="ECO:0000256" key="2">
    <source>
        <dbReference type="ARBA" id="ARBA00013855"/>
    </source>
</evidence>
<dbReference type="InterPro" id="IPR055342">
    <property type="entry name" value="MreC_beta-barrel_core"/>
</dbReference>
<name>A0A1H8YUV2_9LACT</name>
<dbReference type="GO" id="GO:0008360">
    <property type="term" value="P:regulation of cell shape"/>
    <property type="evidence" value="ECO:0007669"/>
    <property type="project" value="UniProtKB-KW"/>
</dbReference>
<dbReference type="PANTHER" id="PTHR34138:SF1">
    <property type="entry name" value="CELL SHAPE-DETERMINING PROTEIN MREC"/>
    <property type="match status" value="1"/>
</dbReference>
<evidence type="ECO:0000256" key="1">
    <source>
        <dbReference type="ARBA" id="ARBA00009369"/>
    </source>
</evidence>
<dbReference type="Pfam" id="PF04085">
    <property type="entry name" value="MreC"/>
    <property type="match status" value="1"/>
</dbReference>
<comment type="similarity">
    <text evidence="1 5">Belongs to the MreC family.</text>
</comment>
<accession>A0A1H8YUV2</accession>
<sequence length="281" mass="30468">MFDNKKIIGLLLSGIAIVSLIAYSMTTPTNNVVLSAVNDTGAWVGRLFSEPVNVVVRFVNSVDTLINTFEENQQLKRSIDQVDQLQVRLSDLEAENEKLIQELDLKKVLSQFDTVSATVITRNPDQWMETLVINVGSNEGVKTDMAVMSGKGMIGRIVEVNPNSSKVLLLTSQQQNAGKVSARVQIGDGKSANGIVSSFDTKTGYFKMTQIDPNAQIKVGDRVISSGLGGIIPSTLLIGEVASTKKDDYGLFQEVEIKPAGEMTDIRFVTVIIGSGNRGEE</sequence>
<feature type="coiled-coil region" evidence="6">
    <location>
        <begin position="75"/>
        <end position="109"/>
    </location>
</feature>
<keyword evidence="10" id="KW-1185">Reference proteome</keyword>
<proteinExistence type="inferred from homology"/>
<evidence type="ECO:0000313" key="10">
    <source>
        <dbReference type="Proteomes" id="UP000198833"/>
    </source>
</evidence>
<dbReference type="Gene3D" id="2.40.10.350">
    <property type="entry name" value="Rod shape-determining protein MreC, domain 2"/>
    <property type="match status" value="1"/>
</dbReference>
<dbReference type="STRING" id="89093.SAMN04488558_10113"/>
<dbReference type="InterPro" id="IPR042177">
    <property type="entry name" value="Cell/Rod_1"/>
</dbReference>
<dbReference type="RefSeq" id="WP_092569508.1">
    <property type="nucleotide sequence ID" value="NZ_CP096206.2"/>
</dbReference>
<dbReference type="InterPro" id="IPR042175">
    <property type="entry name" value="Cell/Rod_MreC_2"/>
</dbReference>
<evidence type="ECO:0000259" key="8">
    <source>
        <dbReference type="Pfam" id="PF04085"/>
    </source>
</evidence>
<dbReference type="GO" id="GO:0005886">
    <property type="term" value="C:plasma membrane"/>
    <property type="evidence" value="ECO:0007669"/>
    <property type="project" value="TreeGrafter"/>
</dbReference>
<evidence type="ECO:0000256" key="3">
    <source>
        <dbReference type="ARBA" id="ARBA00022960"/>
    </source>
</evidence>
<dbReference type="EMBL" id="FOEN01000001">
    <property type="protein sequence ID" value="SEP55889.1"/>
    <property type="molecule type" value="Genomic_DNA"/>
</dbReference>
<dbReference type="AlphaFoldDB" id="A0A1H8YUV2"/>
<organism evidence="9 10">
    <name type="scientific">Ignavigranum ruoffiae</name>
    <dbReference type="NCBI Taxonomy" id="89093"/>
    <lineage>
        <taxon>Bacteria</taxon>
        <taxon>Bacillati</taxon>
        <taxon>Bacillota</taxon>
        <taxon>Bacilli</taxon>
        <taxon>Lactobacillales</taxon>
        <taxon>Aerococcaceae</taxon>
        <taxon>Ignavigranum</taxon>
    </lineage>
</organism>
<feature type="transmembrane region" description="Helical" evidence="7">
    <location>
        <begin position="7"/>
        <end position="25"/>
    </location>
</feature>
<dbReference type="Proteomes" id="UP000198833">
    <property type="component" value="Unassembled WGS sequence"/>
</dbReference>
<keyword evidence="7" id="KW-1133">Transmembrane helix</keyword>